<proteinExistence type="inferred from homology"/>
<comment type="caution">
    <text evidence="3">The sequence shown here is derived from an EMBL/GenBank/DDBJ whole genome shotgun (WGS) entry which is preliminary data.</text>
</comment>
<dbReference type="CDD" id="cd00293">
    <property type="entry name" value="USP-like"/>
    <property type="match status" value="1"/>
</dbReference>
<accession>A0A8T4HAL8</accession>
<organism evidence="3 4">
    <name type="scientific">Rhinopithecimicrobium faecis</name>
    <dbReference type="NCBI Taxonomy" id="2820698"/>
    <lineage>
        <taxon>Bacteria</taxon>
        <taxon>Pseudomonadati</taxon>
        <taxon>Bacteroidota</taxon>
        <taxon>Sphingobacteriia</taxon>
        <taxon>Sphingobacteriales</taxon>
        <taxon>Sphingobacteriaceae</taxon>
        <taxon>Rhinopithecimicrobium</taxon>
    </lineage>
</organism>
<name>A0A8T4HAL8_9SPHI</name>
<dbReference type="Pfam" id="PF00582">
    <property type="entry name" value="Usp"/>
    <property type="match status" value="1"/>
</dbReference>
<dbReference type="InterPro" id="IPR006015">
    <property type="entry name" value="Universal_stress_UspA"/>
</dbReference>
<dbReference type="PANTHER" id="PTHR46268">
    <property type="entry name" value="STRESS RESPONSE PROTEIN NHAX"/>
    <property type="match status" value="1"/>
</dbReference>
<gene>
    <name evidence="3" type="ORF">J5U18_07075</name>
</gene>
<dbReference type="PRINTS" id="PR01438">
    <property type="entry name" value="UNVRSLSTRESS"/>
</dbReference>
<dbReference type="Proteomes" id="UP000679691">
    <property type="component" value="Unassembled WGS sequence"/>
</dbReference>
<comment type="similarity">
    <text evidence="1">Belongs to the universal stress protein A family.</text>
</comment>
<evidence type="ECO:0000256" key="1">
    <source>
        <dbReference type="ARBA" id="ARBA00008791"/>
    </source>
</evidence>
<dbReference type="InterPro" id="IPR006016">
    <property type="entry name" value="UspA"/>
</dbReference>
<dbReference type="RefSeq" id="WP_353546816.1">
    <property type="nucleotide sequence ID" value="NZ_JAGKSB010000006.1"/>
</dbReference>
<protein>
    <submittedName>
        <fullName evidence="3">Universal stress protein</fullName>
    </submittedName>
</protein>
<dbReference type="SUPFAM" id="SSF52402">
    <property type="entry name" value="Adenine nucleotide alpha hydrolases-like"/>
    <property type="match status" value="1"/>
</dbReference>
<keyword evidence="4" id="KW-1185">Reference proteome</keyword>
<dbReference type="EMBL" id="JAGKSB010000006">
    <property type="protein sequence ID" value="MBP3943325.1"/>
    <property type="molecule type" value="Genomic_DNA"/>
</dbReference>
<evidence type="ECO:0000259" key="2">
    <source>
        <dbReference type="Pfam" id="PF00582"/>
    </source>
</evidence>
<evidence type="ECO:0000313" key="3">
    <source>
        <dbReference type="EMBL" id="MBP3943325.1"/>
    </source>
</evidence>
<feature type="domain" description="UspA" evidence="2">
    <location>
        <begin position="2"/>
        <end position="142"/>
    </location>
</feature>
<reference evidence="3" key="1">
    <citation type="submission" date="2021-03" db="EMBL/GenBank/DDBJ databases">
        <authorList>
            <person name="Lu T."/>
            <person name="Wang Q."/>
            <person name="Han X."/>
        </authorList>
    </citation>
    <scope>NUCLEOTIDE SEQUENCE</scope>
    <source>
        <strain evidence="3">WQ 2009</strain>
    </source>
</reference>
<dbReference type="Gene3D" id="3.40.50.12370">
    <property type="match status" value="1"/>
</dbReference>
<sequence length="284" mass="31961">MKKTILIPTDFSDNAYSAAIYAANLAAEKKWALHIYHTYTSSSATFSPEELTEELANSELLKADQLILEFAEKLATQFPTVSIAHTCERGLLTEYLPKFARQEQFALIVMGTKGKTANHSVLVGSNTYSITEKSPIPVLAIPLGYETPTVKEVGLLTNFKDEELTVLHDFTGLFGNSYRLNLLHVKDTSVSSMEVDDRLDLWKYSIEKNENFTDLEVAVYPLIKEFEALDTVPEVINELITTLSLDLLLVTKTRKTFFNKLFNKSVSKELSLKLIIPTFFSKTN</sequence>
<dbReference type="AlphaFoldDB" id="A0A8T4HAL8"/>
<dbReference type="PANTHER" id="PTHR46268:SF6">
    <property type="entry name" value="UNIVERSAL STRESS PROTEIN UP12"/>
    <property type="match status" value="1"/>
</dbReference>
<evidence type="ECO:0000313" key="4">
    <source>
        <dbReference type="Proteomes" id="UP000679691"/>
    </source>
</evidence>